<dbReference type="EMBL" id="JAFFGZ010000004">
    <property type="protein sequence ID" value="KAK4646409.1"/>
    <property type="molecule type" value="Genomic_DNA"/>
</dbReference>
<name>A0ABR0FTG4_9PEZI</name>
<organism evidence="1 2">
    <name type="scientific">Podospora bellae-mahoneyi</name>
    <dbReference type="NCBI Taxonomy" id="2093777"/>
    <lineage>
        <taxon>Eukaryota</taxon>
        <taxon>Fungi</taxon>
        <taxon>Dikarya</taxon>
        <taxon>Ascomycota</taxon>
        <taxon>Pezizomycotina</taxon>
        <taxon>Sordariomycetes</taxon>
        <taxon>Sordariomycetidae</taxon>
        <taxon>Sordariales</taxon>
        <taxon>Podosporaceae</taxon>
        <taxon>Podospora</taxon>
    </lineage>
</organism>
<dbReference type="GeneID" id="87896242"/>
<proteinExistence type="predicted"/>
<protein>
    <submittedName>
        <fullName evidence="1">Uncharacterized protein</fullName>
    </submittedName>
</protein>
<evidence type="ECO:0000313" key="2">
    <source>
        <dbReference type="Proteomes" id="UP001322138"/>
    </source>
</evidence>
<comment type="caution">
    <text evidence="1">The sequence shown here is derived from an EMBL/GenBank/DDBJ whole genome shotgun (WGS) entry which is preliminary data.</text>
</comment>
<accession>A0ABR0FTG4</accession>
<sequence length="425" mass="48590">MFGYSLPQKALTSVEEDAKAMWDVLNDAAHSKSSAGTNSRSECSVAQQLSTMFTSRSAEMGSASRHISREMIEKLKKYLMKWIFSRKWHHIAEERDEVTKLIRIKYIRAYNANYLWHDSQNPCFYRAVKGLSYRLLENSREYCDILCKYKPLHTAAEEEIQRFQRASILEQVSTERFAVLVNRQLRVCVHACPQMAGLEVQIVGARRRLQLNILYLKEPGTIKVHDKWLRSEFAAAELGLEEVELNFEDLLFHAVKALFTDVFGQLDEGMFAKSSGDVTETPLPSILAQEEGAASYRAAADYVATCDACHTFPKCLCSREVCRSARWVWKRGRINMVASERVCGSPTARYSHLRESQANCPGLWRRETNPELWGVVHVTKAAGSRFNYFWFTARTGLVLSHRTKRFVLECIPGLFGRFPTDTPTS</sequence>
<evidence type="ECO:0000313" key="1">
    <source>
        <dbReference type="EMBL" id="KAK4646409.1"/>
    </source>
</evidence>
<reference evidence="1 2" key="1">
    <citation type="journal article" date="2023" name="bioRxiv">
        <title>High-quality genome assemblies of four members of thePodospora anserinaspecies complex.</title>
        <authorList>
            <person name="Ament-Velasquez S.L."/>
            <person name="Vogan A.A."/>
            <person name="Wallerman O."/>
            <person name="Hartmann F."/>
            <person name="Gautier V."/>
            <person name="Silar P."/>
            <person name="Giraud T."/>
            <person name="Johannesson H."/>
        </authorList>
    </citation>
    <scope>NUCLEOTIDE SEQUENCE [LARGE SCALE GENOMIC DNA]</scope>
    <source>
        <strain evidence="1 2">CBS 112042</strain>
    </source>
</reference>
<gene>
    <name evidence="1" type="ORF">QC761_210200</name>
</gene>
<dbReference type="Proteomes" id="UP001322138">
    <property type="component" value="Unassembled WGS sequence"/>
</dbReference>
<keyword evidence="2" id="KW-1185">Reference proteome</keyword>
<dbReference type="RefSeq" id="XP_062735385.1">
    <property type="nucleotide sequence ID" value="XM_062876760.1"/>
</dbReference>